<dbReference type="EMBL" id="QXGE01003033">
    <property type="protein sequence ID" value="KAE9277526.1"/>
    <property type="molecule type" value="Genomic_DNA"/>
</dbReference>
<proteinExistence type="predicted"/>
<evidence type="ECO:0000313" key="2">
    <source>
        <dbReference type="EMBL" id="KAE9277800.1"/>
    </source>
</evidence>
<dbReference type="Proteomes" id="UP000437068">
    <property type="component" value="Unassembled WGS sequence"/>
</dbReference>
<dbReference type="AlphaFoldDB" id="A0A6A4BP32"/>
<evidence type="ECO:0000313" key="1">
    <source>
        <dbReference type="EMBL" id="KAE9277526.1"/>
    </source>
</evidence>
<reference evidence="1 3" key="1">
    <citation type="submission" date="2018-08" db="EMBL/GenBank/DDBJ databases">
        <title>Genomic investigation of the strawberry pathogen Phytophthora fragariae indicates pathogenicity is determined by transcriptional variation in three key races.</title>
        <authorList>
            <person name="Adams T.M."/>
            <person name="Armitage A.D."/>
            <person name="Sobczyk M.K."/>
            <person name="Bates H.J."/>
            <person name="Dunwell J.M."/>
            <person name="Nellist C.F."/>
            <person name="Harrison R.J."/>
        </authorList>
    </citation>
    <scope>NUCLEOTIDE SEQUENCE [LARGE SCALE GENOMIC DNA]</scope>
    <source>
        <strain evidence="1 3">A4</strain>
    </source>
</reference>
<accession>A0A6A4BP32</accession>
<dbReference type="EMBL" id="QXGE01002994">
    <property type="protein sequence ID" value="KAE9277800.1"/>
    <property type="molecule type" value="Genomic_DNA"/>
</dbReference>
<evidence type="ECO:0000313" key="3">
    <source>
        <dbReference type="Proteomes" id="UP000437068"/>
    </source>
</evidence>
<organism evidence="1 3">
    <name type="scientific">Phytophthora fragariae</name>
    <dbReference type="NCBI Taxonomy" id="53985"/>
    <lineage>
        <taxon>Eukaryota</taxon>
        <taxon>Sar</taxon>
        <taxon>Stramenopiles</taxon>
        <taxon>Oomycota</taxon>
        <taxon>Peronosporomycetes</taxon>
        <taxon>Peronosporales</taxon>
        <taxon>Peronosporaceae</taxon>
        <taxon>Phytophthora</taxon>
    </lineage>
</organism>
<sequence>MYVYLSVMVGTMYLGTNDELTDEDLLPLLFHV</sequence>
<comment type="caution">
    <text evidence="1">The sequence shown here is derived from an EMBL/GenBank/DDBJ whole genome shotgun (WGS) entry which is preliminary data.</text>
</comment>
<gene>
    <name evidence="2" type="ORF">PF001_g25479</name>
    <name evidence="1" type="ORF">PF001_g25613</name>
</gene>
<protein>
    <submittedName>
        <fullName evidence="1">Uncharacterized protein</fullName>
    </submittedName>
</protein>
<name>A0A6A4BP32_9STRA</name>